<dbReference type="InterPro" id="IPR001279">
    <property type="entry name" value="Metallo-B-lactamas"/>
</dbReference>
<organism evidence="6 7">
    <name type="scientific">Vagococcus salmoninarum</name>
    <dbReference type="NCBI Taxonomy" id="2739"/>
    <lineage>
        <taxon>Bacteria</taxon>
        <taxon>Bacillati</taxon>
        <taxon>Bacillota</taxon>
        <taxon>Bacilli</taxon>
        <taxon>Lactobacillales</taxon>
        <taxon>Enterococcaceae</taxon>
        <taxon>Vagococcus</taxon>
    </lineage>
</organism>
<dbReference type="SUPFAM" id="SSF56281">
    <property type="entry name" value="Metallo-hydrolase/oxidoreductase"/>
    <property type="match status" value="1"/>
</dbReference>
<name>A0A429ZTN8_9ENTE</name>
<comment type="cofactor">
    <cofactor evidence="1">
        <name>Zn(2+)</name>
        <dbReference type="ChEBI" id="CHEBI:29105"/>
    </cofactor>
</comment>
<dbReference type="Gene3D" id="3.60.15.10">
    <property type="entry name" value="Ribonuclease Z/Hydroxyacylglutathione hydrolase-like"/>
    <property type="match status" value="1"/>
</dbReference>
<dbReference type="OrthoDB" id="9802248at2"/>
<dbReference type="InterPro" id="IPR036866">
    <property type="entry name" value="RibonucZ/Hydroxyglut_hydro"/>
</dbReference>
<evidence type="ECO:0000256" key="1">
    <source>
        <dbReference type="ARBA" id="ARBA00001947"/>
    </source>
</evidence>
<dbReference type="AlphaFoldDB" id="A0A429ZTN8"/>
<evidence type="ECO:0000313" key="6">
    <source>
        <dbReference type="EMBL" id="RST97032.1"/>
    </source>
</evidence>
<keyword evidence="4" id="KW-0862">Zinc</keyword>
<dbReference type="RefSeq" id="WP_126778632.1">
    <property type="nucleotide sequence ID" value="NZ_NGJU01000004.1"/>
</dbReference>
<dbReference type="Pfam" id="PF00753">
    <property type="entry name" value="Lactamase_B"/>
    <property type="match status" value="1"/>
</dbReference>
<feature type="domain" description="Metallo-beta-lactamase" evidence="5">
    <location>
        <begin position="14"/>
        <end position="194"/>
    </location>
</feature>
<dbReference type="EMBL" id="NGJU01000004">
    <property type="protein sequence ID" value="RST97032.1"/>
    <property type="molecule type" value="Genomic_DNA"/>
</dbReference>
<dbReference type="InterPro" id="IPR051453">
    <property type="entry name" value="MBL_Glyoxalase_II"/>
</dbReference>
<keyword evidence="3 6" id="KW-0378">Hydrolase</keyword>
<dbReference type="GO" id="GO:0016787">
    <property type="term" value="F:hydrolase activity"/>
    <property type="evidence" value="ECO:0007669"/>
    <property type="project" value="UniProtKB-KW"/>
</dbReference>
<evidence type="ECO:0000313" key="7">
    <source>
        <dbReference type="Proteomes" id="UP000287239"/>
    </source>
</evidence>
<dbReference type="PANTHER" id="PTHR46233">
    <property type="entry name" value="HYDROXYACYLGLUTATHIONE HYDROLASE GLOC"/>
    <property type="match status" value="1"/>
</dbReference>
<evidence type="ECO:0000256" key="3">
    <source>
        <dbReference type="ARBA" id="ARBA00022801"/>
    </source>
</evidence>
<reference evidence="6 7" key="1">
    <citation type="submission" date="2017-05" db="EMBL/GenBank/DDBJ databases">
        <title>Vagococcus spp. assemblies.</title>
        <authorList>
            <person name="Gulvik C.A."/>
        </authorList>
    </citation>
    <scope>NUCLEOTIDE SEQUENCE [LARGE SCALE GENOMIC DNA]</scope>
    <source>
        <strain evidence="6 7">NCFB 2777</strain>
    </source>
</reference>
<keyword evidence="7" id="KW-1185">Reference proteome</keyword>
<dbReference type="Proteomes" id="UP000287239">
    <property type="component" value="Unassembled WGS sequence"/>
</dbReference>
<proteinExistence type="predicted"/>
<evidence type="ECO:0000256" key="4">
    <source>
        <dbReference type="ARBA" id="ARBA00022833"/>
    </source>
</evidence>
<keyword evidence="2" id="KW-0479">Metal-binding</keyword>
<dbReference type="GeneID" id="98567452"/>
<protein>
    <submittedName>
        <fullName evidence="6">MBL fold metallo-hydrolase</fullName>
    </submittedName>
</protein>
<evidence type="ECO:0000259" key="5">
    <source>
        <dbReference type="SMART" id="SM00849"/>
    </source>
</evidence>
<dbReference type="PANTHER" id="PTHR46233:SF3">
    <property type="entry name" value="HYDROXYACYLGLUTATHIONE HYDROLASE GLOC"/>
    <property type="match status" value="1"/>
</dbReference>
<dbReference type="CDD" id="cd06262">
    <property type="entry name" value="metallo-hydrolase-like_MBL-fold"/>
    <property type="match status" value="1"/>
</dbReference>
<gene>
    <name evidence="6" type="ORF">CBF35_03650</name>
</gene>
<accession>A0A429ZTN8</accession>
<dbReference type="SMART" id="SM00849">
    <property type="entry name" value="Lactamase_B"/>
    <property type="match status" value="1"/>
</dbReference>
<comment type="caution">
    <text evidence="6">The sequence shown here is derived from an EMBL/GenBank/DDBJ whole genome shotgun (WGS) entry which is preliminary data.</text>
</comment>
<sequence length="211" mass="23457">MIEVKYFVTTGPAQENCYLVYNEENLLIVDPGNDGPLIKQYIKDLNRKPVAILLTHTHYDHIGAVEEIRQAYNIPVYVSPHEQAWLGDPQLNLSGLGRHDDMADIIVKPAEFEFEMTDYTLGGMTFTVVPTPGHSIGGVSFIFHSDEFVITGDALFGGSIGRTDLFTGNLEQLLSGIRTHLFTLPENYVAYPGHRGPTTIGKEKATNPFFN</sequence>
<dbReference type="GO" id="GO:0046872">
    <property type="term" value="F:metal ion binding"/>
    <property type="evidence" value="ECO:0007669"/>
    <property type="project" value="UniProtKB-KW"/>
</dbReference>
<evidence type="ECO:0000256" key="2">
    <source>
        <dbReference type="ARBA" id="ARBA00022723"/>
    </source>
</evidence>